<gene>
    <name evidence="2" type="ORF">JN757_14615</name>
</gene>
<evidence type="ECO:0000259" key="1">
    <source>
        <dbReference type="Pfam" id="PF01425"/>
    </source>
</evidence>
<dbReference type="Proteomes" id="UP000663686">
    <property type="component" value="Chromosome"/>
</dbReference>
<sequence>MGQSSVGRQFNSVSASTNQWFTEAVSHTGYPAIFVPAGFTSKGLPVGMQIAEPHGRDDAVLNAAAVFEQVAPWAAARSRL</sequence>
<organism evidence="2 3">
    <name type="scientific">Pseudomonas granadensis</name>
    <dbReference type="NCBI Taxonomy" id="1421430"/>
    <lineage>
        <taxon>Bacteria</taxon>
        <taxon>Pseudomonadati</taxon>
        <taxon>Pseudomonadota</taxon>
        <taxon>Gammaproteobacteria</taxon>
        <taxon>Pseudomonadales</taxon>
        <taxon>Pseudomonadaceae</taxon>
        <taxon>Pseudomonas</taxon>
    </lineage>
</organism>
<dbReference type="InterPro" id="IPR023631">
    <property type="entry name" value="Amidase_dom"/>
</dbReference>
<dbReference type="Pfam" id="PF01425">
    <property type="entry name" value="Amidase"/>
    <property type="match status" value="1"/>
</dbReference>
<dbReference type="RefSeq" id="WP_203417978.1">
    <property type="nucleotide sequence ID" value="NZ_CP069352.1"/>
</dbReference>
<dbReference type="SUPFAM" id="SSF75304">
    <property type="entry name" value="Amidase signature (AS) enzymes"/>
    <property type="match status" value="1"/>
</dbReference>
<evidence type="ECO:0000313" key="2">
    <source>
        <dbReference type="EMBL" id="QRK81825.1"/>
    </source>
</evidence>
<keyword evidence="3" id="KW-1185">Reference proteome</keyword>
<dbReference type="EMBL" id="CP069352">
    <property type="protein sequence ID" value="QRK81825.1"/>
    <property type="molecule type" value="Genomic_DNA"/>
</dbReference>
<dbReference type="Gene3D" id="3.90.1300.10">
    <property type="entry name" value="Amidase signature (AS) domain"/>
    <property type="match status" value="1"/>
</dbReference>
<name>A0ABX7G930_9PSED</name>
<reference evidence="2 3" key="2">
    <citation type="submission" date="2021-03" db="EMBL/GenBank/DDBJ databases">
        <title>P. granadensis CT364 genome publication.</title>
        <authorList>
            <person name="Stach J."/>
            <person name="Montero-Calasanz Md.C."/>
        </authorList>
    </citation>
    <scope>NUCLEOTIDE SEQUENCE [LARGE SCALE GENOMIC DNA]</scope>
    <source>
        <strain evidence="2 3">CT364</strain>
    </source>
</reference>
<accession>A0ABX7G930</accession>
<protein>
    <recommendedName>
        <fullName evidence="1">Amidase domain-containing protein</fullName>
    </recommendedName>
</protein>
<feature type="domain" description="Amidase" evidence="1">
    <location>
        <begin position="21"/>
        <end position="61"/>
    </location>
</feature>
<reference evidence="2 3" key="1">
    <citation type="submission" date="2021-02" db="EMBL/GenBank/DDBJ databases">
        <authorList>
            <person name="Cea Torrescassana E."/>
        </authorList>
    </citation>
    <scope>NUCLEOTIDE SEQUENCE [LARGE SCALE GENOMIC DNA]</scope>
    <source>
        <strain evidence="2 3">CT364</strain>
    </source>
</reference>
<dbReference type="InterPro" id="IPR036928">
    <property type="entry name" value="AS_sf"/>
</dbReference>
<evidence type="ECO:0000313" key="3">
    <source>
        <dbReference type="Proteomes" id="UP000663686"/>
    </source>
</evidence>
<proteinExistence type="predicted"/>